<reference evidence="2 3" key="1">
    <citation type="submission" date="2020-10" db="EMBL/GenBank/DDBJ databases">
        <title>Wide distribution of Phycisphaera-like planctomycetes from WD2101 soil group in peatlands and genome analysis of the first cultivated representative.</title>
        <authorList>
            <person name="Dedysh S.N."/>
            <person name="Beletsky A.V."/>
            <person name="Ivanova A."/>
            <person name="Kulichevskaya I.S."/>
            <person name="Suzina N.E."/>
            <person name="Philippov D.A."/>
            <person name="Rakitin A.L."/>
            <person name="Mardanov A.V."/>
            <person name="Ravin N.V."/>
        </authorList>
    </citation>
    <scope>NUCLEOTIDE SEQUENCE [LARGE SCALE GENOMIC DNA]</scope>
    <source>
        <strain evidence="2 3">M1803</strain>
    </source>
</reference>
<dbReference type="EMBL" id="CP063458">
    <property type="protein sequence ID" value="QOV88385.1"/>
    <property type="molecule type" value="Genomic_DNA"/>
</dbReference>
<feature type="domain" description="Methyltransferase type 11" evidence="1">
    <location>
        <begin position="66"/>
        <end position="159"/>
    </location>
</feature>
<dbReference type="Pfam" id="PF08241">
    <property type="entry name" value="Methyltransf_11"/>
    <property type="match status" value="1"/>
</dbReference>
<dbReference type="PANTHER" id="PTHR42912:SF6">
    <property type="entry name" value="METHYLTRANSFERASE TYPE 11 DOMAIN-CONTAINING PROTEIN"/>
    <property type="match status" value="1"/>
</dbReference>
<dbReference type="PANTHER" id="PTHR42912">
    <property type="entry name" value="METHYLTRANSFERASE"/>
    <property type="match status" value="1"/>
</dbReference>
<evidence type="ECO:0000313" key="2">
    <source>
        <dbReference type="EMBL" id="QOV88385.1"/>
    </source>
</evidence>
<proteinExistence type="predicted"/>
<keyword evidence="2" id="KW-0808">Transferase</keyword>
<dbReference type="InterPro" id="IPR029063">
    <property type="entry name" value="SAM-dependent_MTases_sf"/>
</dbReference>
<evidence type="ECO:0000313" key="3">
    <source>
        <dbReference type="Proteomes" id="UP000593765"/>
    </source>
</evidence>
<dbReference type="Proteomes" id="UP000593765">
    <property type="component" value="Chromosome"/>
</dbReference>
<dbReference type="KEGG" id="hbs:IPV69_19330"/>
<dbReference type="RefSeq" id="WP_206291364.1">
    <property type="nucleotide sequence ID" value="NZ_CP063458.1"/>
</dbReference>
<evidence type="ECO:0000259" key="1">
    <source>
        <dbReference type="Pfam" id="PF08241"/>
    </source>
</evidence>
<dbReference type="SUPFAM" id="SSF53335">
    <property type="entry name" value="S-adenosyl-L-methionine-dependent methyltransferases"/>
    <property type="match status" value="1"/>
</dbReference>
<name>A0A7M2WS78_9BACT</name>
<dbReference type="Gene3D" id="3.40.50.150">
    <property type="entry name" value="Vaccinia Virus protein VP39"/>
    <property type="match status" value="1"/>
</dbReference>
<dbReference type="AlphaFoldDB" id="A0A7M2WS78"/>
<dbReference type="InterPro" id="IPR050508">
    <property type="entry name" value="Methyltransf_Superfamily"/>
</dbReference>
<keyword evidence="3" id="KW-1185">Reference proteome</keyword>
<dbReference type="CDD" id="cd02440">
    <property type="entry name" value="AdoMet_MTases"/>
    <property type="match status" value="1"/>
</dbReference>
<keyword evidence="2" id="KW-0489">Methyltransferase</keyword>
<protein>
    <submittedName>
        <fullName evidence="2">Class I SAM-dependent methyltransferase</fullName>
    </submittedName>
</protein>
<organism evidence="2 3">
    <name type="scientific">Humisphaera borealis</name>
    <dbReference type="NCBI Taxonomy" id="2807512"/>
    <lineage>
        <taxon>Bacteria</taxon>
        <taxon>Pseudomonadati</taxon>
        <taxon>Planctomycetota</taxon>
        <taxon>Phycisphaerae</taxon>
        <taxon>Tepidisphaerales</taxon>
        <taxon>Tepidisphaeraceae</taxon>
        <taxon>Humisphaera</taxon>
    </lineage>
</organism>
<accession>A0A7M2WS78</accession>
<dbReference type="InterPro" id="IPR013216">
    <property type="entry name" value="Methyltransf_11"/>
</dbReference>
<gene>
    <name evidence="2" type="ORF">IPV69_19330</name>
</gene>
<sequence length="261" mass="28421">MDIDLLAYNRDAWDRRVAGQNQWTVPVSAGEIAEARSGNWQIVLTPTKPVPRDWFPPLAGARVLGLAAGGGQQGPILAAAGAEVTVFDLSPAQLAQDDLVARRDGLALRTVQGDMADLSCFADGSFDLIVHPCSNCFVPDILPVWREAYRVLRPGGTLLAGFTYPIAFVFDPELEQAGVFQIKYAMPYSDLTLTEQERKRYTDAGDPLAFGHSLGDQLGGQIAAGLAITGFYEDRWNPQTHAIARWMDCFGATRAQKANPR</sequence>
<dbReference type="GO" id="GO:0008757">
    <property type="term" value="F:S-adenosylmethionine-dependent methyltransferase activity"/>
    <property type="evidence" value="ECO:0007669"/>
    <property type="project" value="InterPro"/>
</dbReference>
<dbReference type="GO" id="GO:0032259">
    <property type="term" value="P:methylation"/>
    <property type="evidence" value="ECO:0007669"/>
    <property type="project" value="UniProtKB-KW"/>
</dbReference>